<accession>A0A923LA34</accession>
<dbReference type="PANTHER" id="PTHR44846">
    <property type="entry name" value="MANNOSYL-D-GLYCERATE TRANSPORT/METABOLISM SYSTEM REPRESSOR MNGR-RELATED"/>
    <property type="match status" value="1"/>
</dbReference>
<dbReference type="InterPro" id="IPR011663">
    <property type="entry name" value="UTRA"/>
</dbReference>
<evidence type="ECO:0000256" key="2">
    <source>
        <dbReference type="ARBA" id="ARBA00023125"/>
    </source>
</evidence>
<comment type="caution">
    <text evidence="5">The sequence shown here is derived from an EMBL/GenBank/DDBJ whole genome shotgun (WGS) entry which is preliminary data.</text>
</comment>
<evidence type="ECO:0000256" key="3">
    <source>
        <dbReference type="ARBA" id="ARBA00023163"/>
    </source>
</evidence>
<dbReference type="GO" id="GO:0003700">
    <property type="term" value="F:DNA-binding transcription factor activity"/>
    <property type="evidence" value="ECO:0007669"/>
    <property type="project" value="InterPro"/>
</dbReference>
<keyword evidence="1" id="KW-0805">Transcription regulation</keyword>
<dbReference type="Pfam" id="PF00392">
    <property type="entry name" value="GntR"/>
    <property type="match status" value="1"/>
</dbReference>
<dbReference type="SUPFAM" id="SSF64288">
    <property type="entry name" value="Chorismate lyase-like"/>
    <property type="match status" value="1"/>
</dbReference>
<dbReference type="RefSeq" id="WP_186873321.1">
    <property type="nucleotide sequence ID" value="NZ_JACOOR010000002.1"/>
</dbReference>
<reference evidence="5" key="1">
    <citation type="submission" date="2020-08" db="EMBL/GenBank/DDBJ databases">
        <title>Genome public.</title>
        <authorList>
            <person name="Liu C."/>
            <person name="Sun Q."/>
        </authorList>
    </citation>
    <scope>NUCLEOTIDE SEQUENCE</scope>
    <source>
        <strain evidence="5">NSJ-68</strain>
    </source>
</reference>
<dbReference type="PROSITE" id="PS50949">
    <property type="entry name" value="HTH_GNTR"/>
    <property type="match status" value="1"/>
</dbReference>
<evidence type="ECO:0000259" key="4">
    <source>
        <dbReference type="PROSITE" id="PS50949"/>
    </source>
</evidence>
<dbReference type="EMBL" id="JACOOR010000002">
    <property type="protein sequence ID" value="MBC5658740.1"/>
    <property type="molecule type" value="Genomic_DNA"/>
</dbReference>
<dbReference type="CDD" id="cd07377">
    <property type="entry name" value="WHTH_GntR"/>
    <property type="match status" value="1"/>
</dbReference>
<keyword evidence="3" id="KW-0804">Transcription</keyword>
<evidence type="ECO:0000256" key="1">
    <source>
        <dbReference type="ARBA" id="ARBA00023015"/>
    </source>
</evidence>
<keyword evidence="2" id="KW-0238">DNA-binding</keyword>
<dbReference type="SMART" id="SM00866">
    <property type="entry name" value="UTRA"/>
    <property type="match status" value="1"/>
</dbReference>
<dbReference type="Gene3D" id="1.10.10.10">
    <property type="entry name" value="Winged helix-like DNA-binding domain superfamily/Winged helix DNA-binding domain"/>
    <property type="match status" value="1"/>
</dbReference>
<dbReference type="InterPro" id="IPR028978">
    <property type="entry name" value="Chorismate_lyase_/UTRA_dom_sf"/>
</dbReference>
<dbReference type="InterPro" id="IPR050679">
    <property type="entry name" value="Bact_HTH_transcr_reg"/>
</dbReference>
<name>A0A923LA34_9FIRM</name>
<dbReference type="InterPro" id="IPR036390">
    <property type="entry name" value="WH_DNA-bd_sf"/>
</dbReference>
<organism evidence="5 6">
    <name type="scientific">Anaerosacchariphilus hominis</name>
    <dbReference type="NCBI Taxonomy" id="2763017"/>
    <lineage>
        <taxon>Bacteria</taxon>
        <taxon>Bacillati</taxon>
        <taxon>Bacillota</taxon>
        <taxon>Clostridia</taxon>
        <taxon>Lachnospirales</taxon>
        <taxon>Lachnospiraceae</taxon>
        <taxon>Anaerosacchariphilus</taxon>
    </lineage>
</organism>
<gene>
    <name evidence="5" type="ORF">H8S44_02995</name>
</gene>
<sequence length="263" mass="30227">MQQQNYILKEHLDLNSITPLYKQIANIFHQKINNGTIKVGDQLPAELVLCKDLELSRSTLRKAFNELEQEGRIVRKRGVGTIVCEPKLSRNLNTLYNFSSEMLNLGITPSSDVLSFETIKPEPYVAGKLNISEDMDVYKIRRLRKGNSKPLLLEEVYIPTIYLPHLSREDLGDSLYALISQYTGTFPSEATETYEAIILSEKKAKLLECPPNTPAFRIKRVSKNSNNDIFEYSIIIAPGNRNRYEITLYQKNTTYQNTYRQII</sequence>
<dbReference type="PANTHER" id="PTHR44846:SF1">
    <property type="entry name" value="MANNOSYL-D-GLYCERATE TRANSPORT_METABOLISM SYSTEM REPRESSOR MNGR-RELATED"/>
    <property type="match status" value="1"/>
</dbReference>
<dbReference type="Proteomes" id="UP000649345">
    <property type="component" value="Unassembled WGS sequence"/>
</dbReference>
<dbReference type="PRINTS" id="PR00035">
    <property type="entry name" value="HTHGNTR"/>
</dbReference>
<proteinExistence type="predicted"/>
<keyword evidence="6" id="KW-1185">Reference proteome</keyword>
<protein>
    <submittedName>
        <fullName evidence="5">GntR family transcriptional regulator</fullName>
    </submittedName>
</protein>
<evidence type="ECO:0000313" key="5">
    <source>
        <dbReference type="EMBL" id="MBC5658740.1"/>
    </source>
</evidence>
<dbReference type="SMART" id="SM00345">
    <property type="entry name" value="HTH_GNTR"/>
    <property type="match status" value="1"/>
</dbReference>
<dbReference type="AlphaFoldDB" id="A0A923LA34"/>
<dbReference type="Pfam" id="PF07702">
    <property type="entry name" value="UTRA"/>
    <property type="match status" value="1"/>
</dbReference>
<dbReference type="InterPro" id="IPR036388">
    <property type="entry name" value="WH-like_DNA-bd_sf"/>
</dbReference>
<dbReference type="GO" id="GO:0045892">
    <property type="term" value="P:negative regulation of DNA-templated transcription"/>
    <property type="evidence" value="ECO:0007669"/>
    <property type="project" value="TreeGrafter"/>
</dbReference>
<dbReference type="Gene3D" id="3.40.1410.10">
    <property type="entry name" value="Chorismate lyase-like"/>
    <property type="match status" value="1"/>
</dbReference>
<evidence type="ECO:0000313" key="6">
    <source>
        <dbReference type="Proteomes" id="UP000649345"/>
    </source>
</evidence>
<dbReference type="GO" id="GO:0003677">
    <property type="term" value="F:DNA binding"/>
    <property type="evidence" value="ECO:0007669"/>
    <property type="project" value="UniProtKB-KW"/>
</dbReference>
<feature type="domain" description="HTH gntR-type" evidence="4">
    <location>
        <begin position="18"/>
        <end position="86"/>
    </location>
</feature>
<dbReference type="SUPFAM" id="SSF46785">
    <property type="entry name" value="Winged helix' DNA-binding domain"/>
    <property type="match status" value="1"/>
</dbReference>
<dbReference type="InterPro" id="IPR000524">
    <property type="entry name" value="Tscrpt_reg_HTH_GntR"/>
</dbReference>